<reference evidence="1 2" key="1">
    <citation type="submission" date="2019-06" db="EMBL/GenBank/DDBJ databases">
        <title>Persicimonas caeni gen. nov., sp. nov., a predatory bacterium isolated from solar saltern.</title>
        <authorList>
            <person name="Wang S."/>
        </authorList>
    </citation>
    <scope>NUCLEOTIDE SEQUENCE [LARGE SCALE GENOMIC DNA]</scope>
    <source>
        <strain evidence="1 2">YN101</strain>
    </source>
</reference>
<sequence>MPGAYHRLKSNYDISTNEGFARLSRMAGRDYEWPPPNSGNVNEDIMLDAVYGGAADPSVPQEYVVYSVDWLDEHPEDVEELPEVERVSGEPQEDFTRYLDENFEGWVYHRERGEVYVLKEEGDEGRAQQKTRRRR</sequence>
<dbReference type="Proteomes" id="UP000315995">
    <property type="component" value="Chromosome"/>
</dbReference>
<dbReference type="EMBL" id="CP041186">
    <property type="protein sequence ID" value="QDG52460.1"/>
    <property type="molecule type" value="Genomic_DNA"/>
</dbReference>
<gene>
    <name evidence="1" type="ORF">FIV42_17455</name>
</gene>
<evidence type="ECO:0000313" key="1">
    <source>
        <dbReference type="EMBL" id="QDG52460.1"/>
    </source>
</evidence>
<organism evidence="1 2">
    <name type="scientific">Persicimonas caeni</name>
    <dbReference type="NCBI Taxonomy" id="2292766"/>
    <lineage>
        <taxon>Bacteria</taxon>
        <taxon>Deltaproteobacteria</taxon>
        <taxon>Bradymonadales</taxon>
        <taxon>Bradymonadaceae</taxon>
        <taxon>Persicimonas</taxon>
    </lineage>
</organism>
<accession>A0A4Y6PW53</accession>
<protein>
    <submittedName>
        <fullName evidence="1">Uncharacterized protein</fullName>
    </submittedName>
</protein>
<evidence type="ECO:0000313" key="2">
    <source>
        <dbReference type="Proteomes" id="UP000315995"/>
    </source>
</evidence>
<dbReference type="RefSeq" id="WP_141198931.1">
    <property type="nucleotide sequence ID" value="NZ_CP041186.1"/>
</dbReference>
<dbReference type="AlphaFoldDB" id="A0A4Y6PW53"/>
<proteinExistence type="predicted"/>
<name>A0A4Y6PW53_PERCE</name>
<dbReference type="OrthoDB" id="9961702at2"/>
<keyword evidence="2" id="KW-1185">Reference proteome</keyword>
<accession>A0A5B8Y6W9</accession>